<name>A0A914DHY5_9BILA</name>
<evidence type="ECO:0000313" key="2">
    <source>
        <dbReference type="WBParaSite" id="ACRNAN_scaffold2519.g25131.t1"/>
    </source>
</evidence>
<dbReference type="WBParaSite" id="ACRNAN_scaffold2519.g25131.t1">
    <property type="protein sequence ID" value="ACRNAN_scaffold2519.g25131.t1"/>
    <property type="gene ID" value="ACRNAN_scaffold2519.g25131"/>
</dbReference>
<sequence>MQGGMDPVDYINHATFAYDTSITTCPNFCGCNSAGTCYVYMGSPDSFDYAPYCDPNTGTCCINVFINAGDGTTGLMSQDGMVMFTGDGQLGNGPNGFNTFSCSGTGAYAIVTEIYCNGCPTARASCMGTATATG</sequence>
<protein>
    <submittedName>
        <fullName evidence="2">Uncharacterized protein</fullName>
    </submittedName>
</protein>
<keyword evidence="1" id="KW-1185">Reference proteome</keyword>
<evidence type="ECO:0000313" key="1">
    <source>
        <dbReference type="Proteomes" id="UP000887540"/>
    </source>
</evidence>
<dbReference type="AlphaFoldDB" id="A0A914DHY5"/>
<dbReference type="Proteomes" id="UP000887540">
    <property type="component" value="Unplaced"/>
</dbReference>
<proteinExistence type="predicted"/>
<organism evidence="1 2">
    <name type="scientific">Acrobeloides nanus</name>
    <dbReference type="NCBI Taxonomy" id="290746"/>
    <lineage>
        <taxon>Eukaryota</taxon>
        <taxon>Metazoa</taxon>
        <taxon>Ecdysozoa</taxon>
        <taxon>Nematoda</taxon>
        <taxon>Chromadorea</taxon>
        <taxon>Rhabditida</taxon>
        <taxon>Tylenchina</taxon>
        <taxon>Cephalobomorpha</taxon>
        <taxon>Cephaloboidea</taxon>
        <taxon>Cephalobidae</taxon>
        <taxon>Acrobeloides</taxon>
    </lineage>
</organism>
<accession>A0A914DHY5</accession>
<reference evidence="2" key="1">
    <citation type="submission" date="2022-11" db="UniProtKB">
        <authorList>
            <consortium name="WormBaseParasite"/>
        </authorList>
    </citation>
    <scope>IDENTIFICATION</scope>
</reference>